<evidence type="ECO:0008006" key="4">
    <source>
        <dbReference type="Google" id="ProtNLM"/>
    </source>
</evidence>
<dbReference type="AlphaFoldDB" id="A0A3M2MCC0"/>
<dbReference type="Proteomes" id="UP000282674">
    <property type="component" value="Unassembled WGS sequence"/>
</dbReference>
<comment type="caution">
    <text evidence="2">The sequence shown here is derived from an EMBL/GenBank/DDBJ whole genome shotgun (WGS) entry which is preliminary data.</text>
</comment>
<protein>
    <recommendedName>
        <fullName evidence="4">Pentapeptide repeat-containing protein</fullName>
    </recommendedName>
</protein>
<accession>A0A3M2MCC0</accession>
<proteinExistence type="predicted"/>
<feature type="region of interest" description="Disordered" evidence="1">
    <location>
        <begin position="491"/>
        <end position="545"/>
    </location>
</feature>
<gene>
    <name evidence="2" type="ORF">EBO15_02325</name>
</gene>
<evidence type="ECO:0000256" key="1">
    <source>
        <dbReference type="SAM" id="MobiDB-lite"/>
    </source>
</evidence>
<evidence type="ECO:0000313" key="2">
    <source>
        <dbReference type="EMBL" id="RMI47374.1"/>
    </source>
</evidence>
<evidence type="ECO:0000313" key="3">
    <source>
        <dbReference type="Proteomes" id="UP000282674"/>
    </source>
</evidence>
<reference evidence="2 3" key="1">
    <citation type="submission" date="2018-10" db="EMBL/GenBank/DDBJ databases">
        <title>Isolation from soil.</title>
        <authorList>
            <person name="Hu J."/>
        </authorList>
    </citation>
    <scope>NUCLEOTIDE SEQUENCE [LARGE SCALE GENOMIC DNA]</scope>
    <source>
        <strain evidence="2 3">NEAU-Ht49</strain>
    </source>
</reference>
<dbReference type="EMBL" id="RFFG01000003">
    <property type="protein sequence ID" value="RMI47374.1"/>
    <property type="molecule type" value="Genomic_DNA"/>
</dbReference>
<dbReference type="Pfam" id="PF13576">
    <property type="entry name" value="Pentapeptide_3"/>
    <property type="match status" value="2"/>
</dbReference>
<feature type="compositionally biased region" description="Basic residues" evidence="1">
    <location>
        <begin position="535"/>
        <end position="545"/>
    </location>
</feature>
<organism evidence="2 3">
    <name type="scientific">Actinomadura harenae</name>
    <dbReference type="NCBI Taxonomy" id="2483351"/>
    <lineage>
        <taxon>Bacteria</taxon>
        <taxon>Bacillati</taxon>
        <taxon>Actinomycetota</taxon>
        <taxon>Actinomycetes</taxon>
        <taxon>Streptosporangiales</taxon>
        <taxon>Thermomonosporaceae</taxon>
        <taxon>Actinomadura</taxon>
    </lineage>
</organism>
<dbReference type="InterPro" id="IPR001646">
    <property type="entry name" value="5peptide_repeat"/>
</dbReference>
<name>A0A3M2MCC0_9ACTN</name>
<keyword evidence="3" id="KW-1185">Reference proteome</keyword>
<dbReference type="Gene3D" id="2.160.20.80">
    <property type="entry name" value="E3 ubiquitin-protein ligase SopA"/>
    <property type="match status" value="1"/>
</dbReference>
<feature type="compositionally biased region" description="Basic residues" evidence="1">
    <location>
        <begin position="491"/>
        <end position="503"/>
    </location>
</feature>
<sequence>MGREPSVGRTRDVAPQETALASLAVAAAPSAATVPWPRCRAVFGCSGRVVEPFRGCPAHLRPGERALFVGRLRPGGDLDLRGVTVPADLLSDVLDALTGPDRRPHLGRTRLDGAVLPSAASLRGACFEGDSSFDGAAFVGGVSFYDARFFGNVSFRGARFGGNASFHQARFHRHAAFTETVFAGDALFGEATWVADADFTRAVFIGAAAFDRARFGRDAGMQAACFGGALSCRRVRVGRHARFDRARFRRGLWLGPLTAGERLVLTGVSAHGGVQVQAGAGRIEADGLTVRGDADLRVRGGDLDLTGAVCFGRLRVRAQQRPFCGLPESAGEVPAVRVLSVRDVSAPRVDLTDVDLSDCRFLGLEHPDDLHIRGRCAFASRPGRRALTGRARDRAVLSEDTGAEPPSRLAVLYRQLARATADADGGPARDFRYRALELRRRSDPDQWHRWALHLLWITCGYGLRAGRTVAWAAVLAALVLGGAGLMGHTHRHAAAHPRGGHHRAGPDHHRPAGSLARRVPARTAEATEDAPGAPRRTRGTTARRL</sequence>